<proteinExistence type="predicted"/>
<evidence type="ECO:0000313" key="3">
    <source>
        <dbReference type="Proteomes" id="UP000008810"/>
    </source>
</evidence>
<organism evidence="1">
    <name type="scientific">Brachypodium distachyon</name>
    <name type="common">Purple false brome</name>
    <name type="synonym">Trachynia distachya</name>
    <dbReference type="NCBI Taxonomy" id="15368"/>
    <lineage>
        <taxon>Eukaryota</taxon>
        <taxon>Viridiplantae</taxon>
        <taxon>Streptophyta</taxon>
        <taxon>Embryophyta</taxon>
        <taxon>Tracheophyta</taxon>
        <taxon>Spermatophyta</taxon>
        <taxon>Magnoliopsida</taxon>
        <taxon>Liliopsida</taxon>
        <taxon>Poales</taxon>
        <taxon>Poaceae</taxon>
        <taxon>BOP clade</taxon>
        <taxon>Pooideae</taxon>
        <taxon>Stipodae</taxon>
        <taxon>Brachypodieae</taxon>
        <taxon>Brachypodium</taxon>
    </lineage>
</organism>
<reference evidence="1" key="2">
    <citation type="submission" date="2017-06" db="EMBL/GenBank/DDBJ databases">
        <title>WGS assembly of Brachypodium distachyon.</title>
        <authorList>
            <consortium name="The International Brachypodium Initiative"/>
            <person name="Lucas S."/>
            <person name="Harmon-Smith M."/>
            <person name="Lail K."/>
            <person name="Tice H."/>
            <person name="Grimwood J."/>
            <person name="Bruce D."/>
            <person name="Barry K."/>
            <person name="Shu S."/>
            <person name="Lindquist E."/>
            <person name="Wang M."/>
            <person name="Pitluck S."/>
            <person name="Vogel J.P."/>
            <person name="Garvin D.F."/>
            <person name="Mockler T.C."/>
            <person name="Schmutz J."/>
            <person name="Rokhsar D."/>
            <person name="Bevan M.W."/>
        </authorList>
    </citation>
    <scope>NUCLEOTIDE SEQUENCE</scope>
    <source>
        <strain evidence="1">Bd21</strain>
    </source>
</reference>
<evidence type="ECO:0000313" key="2">
    <source>
        <dbReference type="EnsemblPlants" id="KQJ85660"/>
    </source>
</evidence>
<dbReference type="Proteomes" id="UP000008810">
    <property type="component" value="Chromosome 4"/>
</dbReference>
<keyword evidence="3" id="KW-1185">Reference proteome</keyword>
<evidence type="ECO:0000313" key="1">
    <source>
        <dbReference type="EMBL" id="KQJ85660.1"/>
    </source>
</evidence>
<reference evidence="2" key="3">
    <citation type="submission" date="2018-08" db="UniProtKB">
        <authorList>
            <consortium name="EnsemblPlants"/>
        </authorList>
    </citation>
    <scope>IDENTIFICATION</scope>
    <source>
        <strain evidence="2">cv. Bd21</strain>
    </source>
</reference>
<dbReference type="EMBL" id="CM000883">
    <property type="protein sequence ID" value="KQJ85660.1"/>
    <property type="molecule type" value="Genomic_DNA"/>
</dbReference>
<dbReference type="AlphaFoldDB" id="A0A0Q3EH67"/>
<name>A0A0Q3EH67_BRADI</name>
<gene>
    <name evidence="1" type="ORF">BRADI_4g00880v3</name>
</gene>
<reference evidence="1 2" key="1">
    <citation type="journal article" date="2010" name="Nature">
        <title>Genome sequencing and analysis of the model grass Brachypodium distachyon.</title>
        <authorList>
            <consortium name="International Brachypodium Initiative"/>
        </authorList>
    </citation>
    <scope>NUCLEOTIDE SEQUENCE [LARGE SCALE GENOMIC DNA]</scope>
    <source>
        <strain evidence="1 2">Bd21</strain>
    </source>
</reference>
<accession>A0A0Q3EH67</accession>
<dbReference type="EnsemblPlants" id="KQJ85660">
    <property type="protein sequence ID" value="KQJ85660"/>
    <property type="gene ID" value="BRADI_4g00880v3"/>
</dbReference>
<dbReference type="Gramene" id="KQJ85660">
    <property type="protein sequence ID" value="KQJ85660"/>
    <property type="gene ID" value="BRADI_4g00880v3"/>
</dbReference>
<sequence>MDQLVSITNLFRLSSGPLCRRRSPASESIAAVLQRRRRRTRGFELHSGFFYRGRSRQAHRSLSECLEV</sequence>
<protein>
    <submittedName>
        <fullName evidence="1 2">Uncharacterized protein</fullName>
    </submittedName>
</protein>
<dbReference type="InParanoid" id="A0A0Q3EH67"/>